<evidence type="ECO:0000256" key="1">
    <source>
        <dbReference type="SAM" id="Coils"/>
    </source>
</evidence>
<dbReference type="Proteomes" id="UP000032352">
    <property type="component" value="Chromosome"/>
</dbReference>
<feature type="coiled-coil region" evidence="1">
    <location>
        <begin position="44"/>
        <end position="71"/>
    </location>
</feature>
<accession>A0AAE9Z320</accession>
<proteinExistence type="predicted"/>
<name>A0AAE9Z320_9GAMM</name>
<protein>
    <submittedName>
        <fullName evidence="3">Uncharacterized protein</fullName>
    </submittedName>
</protein>
<keyword evidence="1" id="KW-0175">Coiled coil</keyword>
<dbReference type="KEGG" id="tvd:SG34_028195"/>
<feature type="region of interest" description="Disordered" evidence="2">
    <location>
        <begin position="1"/>
        <end position="30"/>
    </location>
</feature>
<evidence type="ECO:0000313" key="4">
    <source>
        <dbReference type="Proteomes" id="UP000032352"/>
    </source>
</evidence>
<reference evidence="3 4" key="1">
    <citation type="journal article" date="2015" name="Genome Announc.">
        <title>Draft Genome Sequences of Marine Isolates of Thalassomonas viridans and Thalassomonas actiniarum.</title>
        <authorList>
            <person name="Olonade I."/>
            <person name="van Zyl L.J."/>
            <person name="Trindade M."/>
        </authorList>
    </citation>
    <scope>NUCLEOTIDE SEQUENCE [LARGE SCALE GENOMIC DNA]</scope>
    <source>
        <strain evidence="3 4">XOM25</strain>
    </source>
</reference>
<organism evidence="3 4">
    <name type="scientific">Thalassomonas viridans</name>
    <dbReference type="NCBI Taxonomy" id="137584"/>
    <lineage>
        <taxon>Bacteria</taxon>
        <taxon>Pseudomonadati</taxon>
        <taxon>Pseudomonadota</taxon>
        <taxon>Gammaproteobacteria</taxon>
        <taxon>Alteromonadales</taxon>
        <taxon>Colwelliaceae</taxon>
        <taxon>Thalassomonas</taxon>
    </lineage>
</organism>
<gene>
    <name evidence="3" type="ORF">SG34_028195</name>
</gene>
<dbReference type="RefSeq" id="WP_044838844.1">
    <property type="nucleotide sequence ID" value="NZ_CP059733.1"/>
</dbReference>
<dbReference type="EMBL" id="CP059733">
    <property type="protein sequence ID" value="WDE05134.1"/>
    <property type="molecule type" value="Genomic_DNA"/>
</dbReference>
<dbReference type="AlphaFoldDB" id="A0AAE9Z320"/>
<sequence length="104" mass="11302">MSIANPLTAGSEIQRVAPTGARETTATETPEKSFGVFAEDVLEISSLGREKLQKENQLDAANRQIEQIAREFIRVSSSIGKSEIANNLTHKQATTLYKAIASLL</sequence>
<evidence type="ECO:0000256" key="2">
    <source>
        <dbReference type="SAM" id="MobiDB-lite"/>
    </source>
</evidence>
<evidence type="ECO:0000313" key="3">
    <source>
        <dbReference type="EMBL" id="WDE05134.1"/>
    </source>
</evidence>
<reference evidence="3 4" key="2">
    <citation type="journal article" date="2022" name="Mar. Drugs">
        <title>Bioassay-Guided Fractionation Leads to the Detection of Cholic Acid Generated by the Rare Thalassomonas sp.</title>
        <authorList>
            <person name="Pheiffer F."/>
            <person name="Schneider Y.K."/>
            <person name="Hansen E.H."/>
            <person name="Andersen J.H."/>
            <person name="Isaksson J."/>
            <person name="Busche T."/>
            <person name="R C."/>
            <person name="Kalinowski J."/>
            <person name="Zyl L.V."/>
            <person name="Trindade M."/>
        </authorList>
    </citation>
    <scope>NUCLEOTIDE SEQUENCE [LARGE SCALE GENOMIC DNA]</scope>
    <source>
        <strain evidence="3 4">XOM25</strain>
    </source>
</reference>
<keyword evidence="4" id="KW-1185">Reference proteome</keyword>